<gene>
    <name evidence="1" type="ORF">EVAR_12093_1</name>
</gene>
<evidence type="ECO:0000313" key="1">
    <source>
        <dbReference type="EMBL" id="GBP21492.1"/>
    </source>
</evidence>
<proteinExistence type="predicted"/>
<dbReference type="AlphaFoldDB" id="A0A4C1U563"/>
<organism evidence="1 2">
    <name type="scientific">Eumeta variegata</name>
    <name type="common">Bagworm moth</name>
    <name type="synonym">Eumeta japonica</name>
    <dbReference type="NCBI Taxonomy" id="151549"/>
    <lineage>
        <taxon>Eukaryota</taxon>
        <taxon>Metazoa</taxon>
        <taxon>Ecdysozoa</taxon>
        <taxon>Arthropoda</taxon>
        <taxon>Hexapoda</taxon>
        <taxon>Insecta</taxon>
        <taxon>Pterygota</taxon>
        <taxon>Neoptera</taxon>
        <taxon>Endopterygota</taxon>
        <taxon>Lepidoptera</taxon>
        <taxon>Glossata</taxon>
        <taxon>Ditrysia</taxon>
        <taxon>Tineoidea</taxon>
        <taxon>Psychidae</taxon>
        <taxon>Oiketicinae</taxon>
        <taxon>Eumeta</taxon>
    </lineage>
</organism>
<name>A0A4C1U563_EUMVA</name>
<sequence>MSASWERMEYLTKGGRAYDGGEGGIGHQISHSLHEIQHQKLLLRVHILNAKGDVLRDELAQSPAMNRQYYCNACALRLHELQAAVWTSSRRLDNHLQVNIKS</sequence>
<accession>A0A4C1U563</accession>
<protein>
    <submittedName>
        <fullName evidence="1">Uncharacterized protein</fullName>
    </submittedName>
</protein>
<reference evidence="1 2" key="1">
    <citation type="journal article" date="2019" name="Commun. Biol.">
        <title>The bagworm genome reveals a unique fibroin gene that provides high tensile strength.</title>
        <authorList>
            <person name="Kono N."/>
            <person name="Nakamura H."/>
            <person name="Ohtoshi R."/>
            <person name="Tomita M."/>
            <person name="Numata K."/>
            <person name="Arakawa K."/>
        </authorList>
    </citation>
    <scope>NUCLEOTIDE SEQUENCE [LARGE SCALE GENOMIC DNA]</scope>
</reference>
<dbReference type="EMBL" id="BGZK01000129">
    <property type="protein sequence ID" value="GBP21492.1"/>
    <property type="molecule type" value="Genomic_DNA"/>
</dbReference>
<dbReference type="Proteomes" id="UP000299102">
    <property type="component" value="Unassembled WGS sequence"/>
</dbReference>
<keyword evidence="2" id="KW-1185">Reference proteome</keyword>
<evidence type="ECO:0000313" key="2">
    <source>
        <dbReference type="Proteomes" id="UP000299102"/>
    </source>
</evidence>
<comment type="caution">
    <text evidence="1">The sequence shown here is derived from an EMBL/GenBank/DDBJ whole genome shotgun (WGS) entry which is preliminary data.</text>
</comment>